<dbReference type="Pfam" id="PF10628">
    <property type="entry name" value="CotE"/>
    <property type="match status" value="1"/>
</dbReference>
<keyword evidence="3" id="KW-1185">Reference proteome</keyword>
<evidence type="ECO:0000313" key="2">
    <source>
        <dbReference type="EMBL" id="OEF96014.1"/>
    </source>
</evidence>
<organism evidence="2 3">
    <name type="scientific">Desulfuribacillus alkaliarsenatis</name>
    <dbReference type="NCBI Taxonomy" id="766136"/>
    <lineage>
        <taxon>Bacteria</taxon>
        <taxon>Bacillati</taxon>
        <taxon>Bacillota</taxon>
        <taxon>Desulfuribacillia</taxon>
        <taxon>Desulfuribacillales</taxon>
        <taxon>Desulfuribacillaceae</taxon>
        <taxon>Desulfuribacillus</taxon>
    </lineage>
</organism>
<evidence type="ECO:0000313" key="3">
    <source>
        <dbReference type="Proteomes" id="UP000094296"/>
    </source>
</evidence>
<dbReference type="OrthoDB" id="2374983at2"/>
<proteinExistence type="predicted"/>
<sequence>MVYIDNQVNTREIFTKAVCAKGRKYSQAVHIVKPANSPTSILGAWVINHTCMSEKVGDVVEITGTYDVNIWYSYDDNTKTTVAKELVTYVEEISMDMMDNNSTGSNMDVITIVKQQPNCLEAKVNEEGDSIRVKVEKEYYVELVGETKIAVLVVEPDEKDFDDSDFIDDEIEEDNQLDTDILIDDED</sequence>
<reference evidence="2 3" key="1">
    <citation type="submission" date="2016-09" db="EMBL/GenBank/DDBJ databases">
        <title>Draft genome sequence for the type strain of Desulfuribacillus alkaliarsenatis AHT28, an obligately anaerobic, sulfidogenic bacterium isolated from Russian soda lake sediments.</title>
        <authorList>
            <person name="Abin C.A."/>
            <person name="Hollibaugh J.T."/>
        </authorList>
    </citation>
    <scope>NUCLEOTIDE SEQUENCE [LARGE SCALE GENOMIC DNA]</scope>
    <source>
        <strain evidence="2 3">AHT28</strain>
    </source>
</reference>
<name>A0A1E5FZM6_9FIRM</name>
<accession>A0A1E5FZM6</accession>
<dbReference type="STRING" id="766136.BHF68_09715"/>
<gene>
    <name evidence="2" type="ORF">BHF68_09715</name>
</gene>
<dbReference type="AlphaFoldDB" id="A0A1E5FZM6"/>
<dbReference type="Proteomes" id="UP000094296">
    <property type="component" value="Unassembled WGS sequence"/>
</dbReference>
<dbReference type="EMBL" id="MIJE01000033">
    <property type="protein sequence ID" value="OEF96014.1"/>
    <property type="molecule type" value="Genomic_DNA"/>
</dbReference>
<evidence type="ECO:0000256" key="1">
    <source>
        <dbReference type="SAM" id="MobiDB-lite"/>
    </source>
</evidence>
<protein>
    <recommendedName>
        <fullName evidence="4">Spore coat protein</fullName>
    </recommendedName>
</protein>
<dbReference type="RefSeq" id="WP_069643934.1">
    <property type="nucleotide sequence ID" value="NZ_MIJE01000033.1"/>
</dbReference>
<feature type="region of interest" description="Disordered" evidence="1">
    <location>
        <begin position="162"/>
        <end position="187"/>
    </location>
</feature>
<comment type="caution">
    <text evidence="2">The sequence shown here is derived from an EMBL/GenBank/DDBJ whole genome shotgun (WGS) entry which is preliminary data.</text>
</comment>
<evidence type="ECO:0008006" key="4">
    <source>
        <dbReference type="Google" id="ProtNLM"/>
    </source>
</evidence>
<dbReference type="InterPro" id="IPR018901">
    <property type="entry name" value="Spore_coat_CotE"/>
</dbReference>